<organism evidence="1 3">
    <name type="scientific">Gibberella zeae (strain ATCC MYA-4620 / CBS 123657 / FGSC 9075 / NRRL 31084 / PH-1)</name>
    <name type="common">Wheat head blight fungus</name>
    <name type="synonym">Fusarium graminearum</name>
    <dbReference type="NCBI Taxonomy" id="229533"/>
    <lineage>
        <taxon>Eukaryota</taxon>
        <taxon>Fungi</taxon>
        <taxon>Dikarya</taxon>
        <taxon>Ascomycota</taxon>
        <taxon>Pezizomycotina</taxon>
        <taxon>Sordariomycetes</taxon>
        <taxon>Hypocreomycetidae</taxon>
        <taxon>Hypocreales</taxon>
        <taxon>Nectriaceae</taxon>
        <taxon>Fusarium</taxon>
    </lineage>
</organism>
<dbReference type="EnsemblFungi" id="CEF75670">
    <property type="protein sequence ID" value="CEF75670"/>
    <property type="gene ID" value="FGRRES_15590"/>
</dbReference>
<accession>A0A0E0RWP5</accession>
<dbReference type="Proteomes" id="UP000070720">
    <property type="component" value="Chromosome 1"/>
</dbReference>
<dbReference type="VEuPathDB" id="FungiDB:FGRAMPH1_01G07733"/>
<reference evidence="2 3" key="1">
    <citation type="journal article" date="2007" name="Science">
        <title>The Fusarium graminearum genome reveals a link between localized polymorphism and pathogen specialization.</title>
        <authorList>
            <person name="Cuomo C.A."/>
            <person name="Gueldener U."/>
            <person name="Xu J.-R."/>
            <person name="Trail F."/>
            <person name="Turgeon B.G."/>
            <person name="Di Pietro A."/>
            <person name="Walton J.D."/>
            <person name="Ma L.-J."/>
            <person name="Baker S.E."/>
            <person name="Rep M."/>
            <person name="Adam G."/>
            <person name="Antoniw J."/>
            <person name="Baldwin T."/>
            <person name="Calvo S.E."/>
            <person name="Chang Y.-L."/>
            <person name="DeCaprio D."/>
            <person name="Gale L.R."/>
            <person name="Gnerre S."/>
            <person name="Goswami R.S."/>
            <person name="Hammond-Kosack K."/>
            <person name="Harris L.J."/>
            <person name="Hilburn K."/>
            <person name="Kennell J.C."/>
            <person name="Kroken S."/>
            <person name="Magnuson J.K."/>
            <person name="Mannhaupt G."/>
            <person name="Mauceli E.W."/>
            <person name="Mewes H.-W."/>
            <person name="Mitterbauer R."/>
            <person name="Muehlbauer G."/>
            <person name="Muensterkoetter M."/>
            <person name="Nelson D."/>
            <person name="O'Donnell K."/>
            <person name="Ouellet T."/>
            <person name="Qi W."/>
            <person name="Quesneville H."/>
            <person name="Roncero M.I.G."/>
            <person name="Seong K.-Y."/>
            <person name="Tetko I.V."/>
            <person name="Urban M."/>
            <person name="Waalwijk C."/>
            <person name="Ward T.J."/>
            <person name="Yao J."/>
            <person name="Birren B.W."/>
            <person name="Kistler H.C."/>
        </authorList>
    </citation>
    <scope>NUCLEOTIDE SEQUENCE [LARGE SCALE GENOMIC DNA]</scope>
    <source>
        <strain evidence="3">ATCC MYA-4620 / CBS 123657 / FGSC 9075 / NRRL 31084 / PH-1</strain>
        <strain evidence="2">PH-1 / ATCC MYA-4620 / FGSC 9075 / NRRL 31084</strain>
    </source>
</reference>
<proteinExistence type="predicted"/>
<dbReference type="EMBL" id="HG970332">
    <property type="protein sequence ID" value="CEF75670.1"/>
    <property type="molecule type" value="Genomic_DNA"/>
</dbReference>
<reference evidence="2 3" key="2">
    <citation type="journal article" date="2010" name="Nature">
        <title>Comparative genomics reveals mobile pathogenicity chromosomes in Fusarium.</title>
        <authorList>
            <person name="Ma L.J."/>
            <person name="van der Does H.C."/>
            <person name="Borkovich K.A."/>
            <person name="Coleman J.J."/>
            <person name="Daboussi M.J."/>
            <person name="Di Pietro A."/>
            <person name="Dufresne M."/>
            <person name="Freitag M."/>
            <person name="Grabherr M."/>
            <person name="Henrissat B."/>
            <person name="Houterman P.M."/>
            <person name="Kang S."/>
            <person name="Shim W.B."/>
            <person name="Woloshuk C."/>
            <person name="Xie X."/>
            <person name="Xu J.R."/>
            <person name="Antoniw J."/>
            <person name="Baker S.E."/>
            <person name="Bluhm B.H."/>
            <person name="Breakspear A."/>
            <person name="Brown D.W."/>
            <person name="Butchko R.A."/>
            <person name="Chapman S."/>
            <person name="Coulson R."/>
            <person name="Coutinho P.M."/>
            <person name="Danchin E.G."/>
            <person name="Diener A."/>
            <person name="Gale L.R."/>
            <person name="Gardiner D.M."/>
            <person name="Goff S."/>
            <person name="Hammond-Kosack K.E."/>
            <person name="Hilburn K."/>
            <person name="Hua-Van A."/>
            <person name="Jonkers W."/>
            <person name="Kazan K."/>
            <person name="Kodira C.D."/>
            <person name="Koehrsen M."/>
            <person name="Kumar L."/>
            <person name="Lee Y.H."/>
            <person name="Li L."/>
            <person name="Manners J.M."/>
            <person name="Miranda-Saavedra D."/>
            <person name="Mukherjee M."/>
            <person name="Park G."/>
            <person name="Park J."/>
            <person name="Park S.Y."/>
            <person name="Proctor R.H."/>
            <person name="Regev A."/>
            <person name="Ruiz-Roldan M.C."/>
            <person name="Sain D."/>
            <person name="Sakthikumar S."/>
            <person name="Sykes S."/>
            <person name="Schwartz D.C."/>
            <person name="Turgeon B.G."/>
            <person name="Wapinski I."/>
            <person name="Yoder O."/>
            <person name="Young S."/>
            <person name="Zeng Q."/>
            <person name="Zhou S."/>
            <person name="Galagan J."/>
            <person name="Cuomo C.A."/>
            <person name="Kistler H.C."/>
            <person name="Rep M."/>
        </authorList>
    </citation>
    <scope>GENOME REANNOTATION</scope>
    <source>
        <strain evidence="3">ATCC MYA-4620 / CBS 123657 / FGSC 9075 / NRRL 31084 / PH-1</strain>
        <strain evidence="2">PH-1 / ATCC MYA-4620 / FGSC 9075 / NRRL 31084</strain>
    </source>
</reference>
<accession>A0A098DB32</accession>
<reference evidence="1 3" key="3">
    <citation type="journal article" date="2015" name="BMC Genomics">
        <title>The completed genome sequence of the pathogenic ascomycete fungus Fusarium graminearum.</title>
        <authorList>
            <person name="King R."/>
            <person name="Urban M."/>
            <person name="Hammond-Kosack M.C."/>
            <person name="Hassani-Pak K."/>
            <person name="Hammond-Kosack K.E."/>
        </authorList>
    </citation>
    <scope>NUCLEOTIDE SEQUENCE [LARGE SCALE GENOMIC DNA]</scope>
    <source>
        <strain evidence="3">ATCC MYA-4620 / CBS 123657 / FGSC 9075 / NRRL 31084 / PH-1</strain>
        <strain evidence="1">PH-1</strain>
    </source>
</reference>
<reference evidence="2" key="4">
    <citation type="submission" date="2017-01" db="UniProtKB">
        <authorList>
            <consortium name="EnsemblFungi"/>
        </authorList>
    </citation>
    <scope>IDENTIFICATION</scope>
    <source>
        <strain evidence="2">PH-1 / ATCC MYA-4620 / FGSC 9075 / NRRL 31084</strain>
    </source>
</reference>
<evidence type="ECO:0000313" key="2">
    <source>
        <dbReference type="EnsemblFungi" id="CEF75670"/>
    </source>
</evidence>
<name>A0A098DB32_GIBZE</name>
<evidence type="ECO:0000313" key="3">
    <source>
        <dbReference type="Proteomes" id="UP000070720"/>
    </source>
</evidence>
<protein>
    <submittedName>
        <fullName evidence="1">Chromosome 1, complete genome</fullName>
    </submittedName>
</protein>
<gene>
    <name evidence="1" type="ORF">FGRAMPH1_01T07733</name>
</gene>
<dbReference type="AlphaFoldDB" id="A0A098DB32"/>
<dbReference type="InParanoid" id="A0A098DB32"/>
<evidence type="ECO:0000313" key="1">
    <source>
        <dbReference type="EMBL" id="CEF75670.1"/>
    </source>
</evidence>
<sequence length="63" mass="7465">MKIKLSHNWRKGFGKLENNWFIHSFAMGDWASMPLQCNSDRLYFVFALPYNVFESRALQTSSF</sequence>
<keyword evidence="3" id="KW-1185">Reference proteome</keyword>